<name>A0ABN1N405_9BACT</name>
<dbReference type="SFLD" id="SFLDS00003">
    <property type="entry name" value="Haloacid_Dehalogenase"/>
    <property type="match status" value="1"/>
</dbReference>
<dbReference type="Gene3D" id="1.10.150.240">
    <property type="entry name" value="Putative phosphatase, domain 2"/>
    <property type="match status" value="1"/>
</dbReference>
<dbReference type="PANTHER" id="PTHR43316:SF3">
    <property type="entry name" value="HALOACID DEHALOGENASE, TYPE II (AFU_ORTHOLOGUE AFUA_2G07750)-RELATED"/>
    <property type="match status" value="1"/>
</dbReference>
<dbReference type="CDD" id="cd02588">
    <property type="entry name" value="HAD_L2-DEX"/>
    <property type="match status" value="1"/>
</dbReference>
<keyword evidence="4" id="KW-1185">Reference proteome</keyword>
<reference evidence="3 4" key="1">
    <citation type="journal article" date="2019" name="Int. J. Syst. Evol. Microbiol.">
        <title>The Global Catalogue of Microorganisms (GCM) 10K type strain sequencing project: providing services to taxonomists for standard genome sequencing and annotation.</title>
        <authorList>
            <consortium name="The Broad Institute Genomics Platform"/>
            <consortium name="The Broad Institute Genome Sequencing Center for Infectious Disease"/>
            <person name="Wu L."/>
            <person name="Ma J."/>
        </authorList>
    </citation>
    <scope>NUCLEOTIDE SEQUENCE [LARGE SCALE GENOMIC DNA]</scope>
    <source>
        <strain evidence="3 4">JCM 16112</strain>
    </source>
</reference>
<dbReference type="NCBIfam" id="TIGR01428">
    <property type="entry name" value="HAD_type_II"/>
    <property type="match status" value="1"/>
</dbReference>
<comment type="similarity">
    <text evidence="1">Belongs to the HAD-like hydrolase superfamily. S-2-haloalkanoic acid dehalogenase family.</text>
</comment>
<dbReference type="InterPro" id="IPR006439">
    <property type="entry name" value="HAD-SF_hydro_IA"/>
</dbReference>
<dbReference type="InterPro" id="IPR023198">
    <property type="entry name" value="PGP-like_dom2"/>
</dbReference>
<evidence type="ECO:0000313" key="3">
    <source>
        <dbReference type="EMBL" id="GAA0880636.1"/>
    </source>
</evidence>
<protein>
    <submittedName>
        <fullName evidence="3">Haloacid dehalogenase type II</fullName>
    </submittedName>
</protein>
<dbReference type="SFLD" id="SFLDG01129">
    <property type="entry name" value="C1.5:_HAD__Beta-PGM__Phosphata"/>
    <property type="match status" value="1"/>
</dbReference>
<sequence>MSLSAENQQNNRAAEVNTTRPKVIFFDVNETLLDLNPLKQSVVKILGGKKELGTLWFTTMLQYSLVATVSNKYYDFGQIGASSLIMVANNNGITLSDDEARSAVKPILSLQPHPEVKEALELLKQNNYKLISFTNSSNKAVEQQLDFAGIASYFDGSISVEDYGKYKPDTEVYHWAARKMQQENKDCLLVAAHGWDIAGALWAGWQGAFIARPGQQLFPLAPLPQINQPNLLDLAKQLISP</sequence>
<dbReference type="InterPro" id="IPR023214">
    <property type="entry name" value="HAD_sf"/>
</dbReference>
<evidence type="ECO:0000256" key="1">
    <source>
        <dbReference type="ARBA" id="ARBA00008106"/>
    </source>
</evidence>
<proteinExistence type="inferred from homology"/>
<dbReference type="InterPro" id="IPR051540">
    <property type="entry name" value="S-2-haloacid_dehalogenase"/>
</dbReference>
<evidence type="ECO:0000256" key="2">
    <source>
        <dbReference type="ARBA" id="ARBA00022801"/>
    </source>
</evidence>
<dbReference type="InterPro" id="IPR006328">
    <property type="entry name" value="2-HAD"/>
</dbReference>
<organism evidence="3 4">
    <name type="scientific">Algoriphagus jejuensis</name>
    <dbReference type="NCBI Taxonomy" id="419934"/>
    <lineage>
        <taxon>Bacteria</taxon>
        <taxon>Pseudomonadati</taxon>
        <taxon>Bacteroidota</taxon>
        <taxon>Cytophagia</taxon>
        <taxon>Cytophagales</taxon>
        <taxon>Cyclobacteriaceae</taxon>
        <taxon>Algoriphagus</taxon>
    </lineage>
</organism>
<dbReference type="InterPro" id="IPR036412">
    <property type="entry name" value="HAD-like_sf"/>
</dbReference>
<dbReference type="PANTHER" id="PTHR43316">
    <property type="entry name" value="HYDROLASE, HALOACID DELAHOGENASE-RELATED"/>
    <property type="match status" value="1"/>
</dbReference>
<keyword evidence="2" id="KW-0378">Hydrolase</keyword>
<evidence type="ECO:0000313" key="4">
    <source>
        <dbReference type="Proteomes" id="UP001500469"/>
    </source>
</evidence>
<dbReference type="Gene3D" id="3.40.50.1000">
    <property type="entry name" value="HAD superfamily/HAD-like"/>
    <property type="match status" value="1"/>
</dbReference>
<comment type="caution">
    <text evidence="3">The sequence shown here is derived from an EMBL/GenBank/DDBJ whole genome shotgun (WGS) entry which is preliminary data.</text>
</comment>
<dbReference type="Proteomes" id="UP001500469">
    <property type="component" value="Unassembled WGS sequence"/>
</dbReference>
<dbReference type="EMBL" id="BAAAFI010000045">
    <property type="protein sequence ID" value="GAA0880636.1"/>
    <property type="molecule type" value="Genomic_DNA"/>
</dbReference>
<dbReference type="NCBIfam" id="TIGR01493">
    <property type="entry name" value="HAD-SF-IA-v2"/>
    <property type="match status" value="1"/>
</dbReference>
<dbReference type="SUPFAM" id="SSF56784">
    <property type="entry name" value="HAD-like"/>
    <property type="match status" value="1"/>
</dbReference>
<accession>A0ABN1N405</accession>
<dbReference type="PRINTS" id="PR00413">
    <property type="entry name" value="HADHALOGNASE"/>
</dbReference>
<dbReference type="Pfam" id="PF00702">
    <property type="entry name" value="Hydrolase"/>
    <property type="match status" value="1"/>
</dbReference>
<gene>
    <name evidence="3" type="ORF">GCM10009119_36060</name>
</gene>